<dbReference type="Gene3D" id="3.30.70.1280">
    <property type="entry name" value="SP0830-like domains"/>
    <property type="match status" value="1"/>
</dbReference>
<evidence type="ECO:0000313" key="1">
    <source>
        <dbReference type="EMBL" id="SDX24656.1"/>
    </source>
</evidence>
<dbReference type="STRING" id="762486.SAMN05444411_10424"/>
<sequence length="182" mass="20832">MITYIALLRGINVGGKNRIKMAELKELLENISFENVITYIQSGNIIFNSKKVNKETIQQNISKSIFDKYGYTINTLVISKKELTTIFESNPFIKKNNSVDISKLYATLFNSTPDLSETEYLENISNTDEFIIDNKTAYIYCPNSYGKTKLTNNIFEKKLKSPATSRNWKTITKLVELSNTIN</sequence>
<dbReference type="PANTHER" id="PTHR36439:SF1">
    <property type="entry name" value="DUF1697 DOMAIN-CONTAINING PROTEIN"/>
    <property type="match status" value="1"/>
</dbReference>
<proteinExistence type="predicted"/>
<organism evidence="1 2">
    <name type="scientific">Lutibacter oricola</name>
    <dbReference type="NCBI Taxonomy" id="762486"/>
    <lineage>
        <taxon>Bacteria</taxon>
        <taxon>Pseudomonadati</taxon>
        <taxon>Bacteroidota</taxon>
        <taxon>Flavobacteriia</taxon>
        <taxon>Flavobacteriales</taxon>
        <taxon>Flavobacteriaceae</taxon>
        <taxon>Lutibacter</taxon>
    </lineage>
</organism>
<protein>
    <submittedName>
        <fullName evidence="1">Uncharacterized conserved protein, DUF1697 family</fullName>
    </submittedName>
</protein>
<keyword evidence="2" id="KW-1185">Reference proteome</keyword>
<reference evidence="1 2" key="1">
    <citation type="submission" date="2016-10" db="EMBL/GenBank/DDBJ databases">
        <authorList>
            <person name="de Groot N.N."/>
        </authorList>
    </citation>
    <scope>NUCLEOTIDE SEQUENCE [LARGE SCALE GENOMIC DNA]</scope>
    <source>
        <strain evidence="1 2">DSM 24956</strain>
    </source>
</reference>
<dbReference type="Pfam" id="PF08002">
    <property type="entry name" value="DUF1697"/>
    <property type="match status" value="1"/>
</dbReference>
<dbReference type="AlphaFoldDB" id="A0A1H3A4T7"/>
<dbReference type="PANTHER" id="PTHR36439">
    <property type="entry name" value="BLL4334 PROTEIN"/>
    <property type="match status" value="1"/>
</dbReference>
<evidence type="ECO:0000313" key="2">
    <source>
        <dbReference type="Proteomes" id="UP000199595"/>
    </source>
</evidence>
<name>A0A1H3A4T7_9FLAO</name>
<dbReference type="Proteomes" id="UP000199595">
    <property type="component" value="Unassembled WGS sequence"/>
</dbReference>
<gene>
    <name evidence="1" type="ORF">SAMN05444411_10424</name>
</gene>
<dbReference type="InterPro" id="IPR012545">
    <property type="entry name" value="DUF1697"/>
</dbReference>
<accession>A0A1H3A4T7</accession>
<dbReference type="OrthoDB" id="9806494at2"/>
<dbReference type="SUPFAM" id="SSF160379">
    <property type="entry name" value="SP0830-like"/>
    <property type="match status" value="1"/>
</dbReference>
<dbReference type="EMBL" id="FNNJ01000004">
    <property type="protein sequence ID" value="SDX24656.1"/>
    <property type="molecule type" value="Genomic_DNA"/>
</dbReference>
<dbReference type="PIRSF" id="PIRSF008502">
    <property type="entry name" value="UCP008502"/>
    <property type="match status" value="1"/>
</dbReference>
<dbReference type="RefSeq" id="WP_090122770.1">
    <property type="nucleotide sequence ID" value="NZ_FNNJ01000004.1"/>
</dbReference>